<accession>U2LWE5</accession>
<protein>
    <submittedName>
        <fullName evidence="1">Uncharacterized protein</fullName>
    </submittedName>
</protein>
<reference evidence="1 2" key="1">
    <citation type="submission" date="2013-07" db="EMBL/GenBank/DDBJ databases">
        <authorList>
            <person name="Weinstock G."/>
            <person name="Sodergren E."/>
            <person name="Wylie T."/>
            <person name="Fulton L."/>
            <person name="Fulton R."/>
            <person name="Fronick C."/>
            <person name="O'Laughlin M."/>
            <person name="Godfrey J."/>
            <person name="Miner T."/>
            <person name="Herter B."/>
            <person name="Appelbaum E."/>
            <person name="Cordes M."/>
            <person name="Lek S."/>
            <person name="Wollam A."/>
            <person name="Pepin K.H."/>
            <person name="Palsikar V.B."/>
            <person name="Mitreva M."/>
            <person name="Wilson R.K."/>
        </authorList>
    </citation>
    <scope>NUCLEOTIDE SEQUENCE [LARGE SCALE GENOMIC DNA]</scope>
    <source>
        <strain evidence="1 2">ATCC 27760</strain>
    </source>
</reference>
<sequence>CRTIFVRYCLESGLKPAGNKKVCMPHGTQTFFISKHSFPKVPIS</sequence>
<name>U2LWE5_9FIRM</name>
<feature type="non-terminal residue" evidence="1">
    <location>
        <position position="1"/>
    </location>
</feature>
<dbReference type="AlphaFoldDB" id="U2LWE5"/>
<dbReference type="Proteomes" id="UP000016662">
    <property type="component" value="Unassembled WGS sequence"/>
</dbReference>
<gene>
    <name evidence="1" type="ORF">RUMCAL_02172</name>
</gene>
<comment type="caution">
    <text evidence="1">The sequence shown here is derived from an EMBL/GenBank/DDBJ whole genome shotgun (WGS) entry which is preliminary data.</text>
</comment>
<keyword evidence="2" id="KW-1185">Reference proteome</keyword>
<dbReference type="HOGENOM" id="CLU_3209757_0_0_9"/>
<dbReference type="EMBL" id="AWVF01000272">
    <property type="protein sequence ID" value="ERJ93809.1"/>
    <property type="molecule type" value="Genomic_DNA"/>
</dbReference>
<evidence type="ECO:0000313" key="2">
    <source>
        <dbReference type="Proteomes" id="UP000016662"/>
    </source>
</evidence>
<organism evidence="1 2">
    <name type="scientific">Ruminococcus callidus ATCC 27760</name>
    <dbReference type="NCBI Taxonomy" id="411473"/>
    <lineage>
        <taxon>Bacteria</taxon>
        <taxon>Bacillati</taxon>
        <taxon>Bacillota</taxon>
        <taxon>Clostridia</taxon>
        <taxon>Eubacteriales</taxon>
        <taxon>Oscillospiraceae</taxon>
        <taxon>Ruminococcus</taxon>
    </lineage>
</organism>
<proteinExistence type="predicted"/>
<evidence type="ECO:0000313" key="1">
    <source>
        <dbReference type="EMBL" id="ERJ93809.1"/>
    </source>
</evidence>